<feature type="binding site" evidence="7">
    <location>
        <position position="67"/>
    </location>
    <ligand>
        <name>Mg(2+)</name>
        <dbReference type="ChEBI" id="CHEBI:18420"/>
        <label>1</label>
        <note>catalytic</note>
    </ligand>
</feature>
<gene>
    <name evidence="6" type="primary">cysQ</name>
    <name evidence="8" type="ORF">B7H23_00250</name>
</gene>
<reference evidence="9" key="1">
    <citation type="journal article" date="2017" name="Int. J. Syst. Evol. Microbiol.">
        <title>Notoacmeibacter marinus gen. nov., sp. nov., isolated from the gut of a limpet and proposal of Notoacmeibacteraceae fam. nov. in the order Rhizobiales of the class Alphaproteobacteria.</title>
        <authorList>
            <person name="Huang Z."/>
            <person name="Guo F."/>
            <person name="Lai Q."/>
        </authorList>
    </citation>
    <scope>NUCLEOTIDE SEQUENCE [LARGE SCALE GENOMIC DNA]</scope>
    <source>
        <strain evidence="9">XMTR2A4</strain>
    </source>
</reference>
<feature type="binding site" evidence="6 7">
    <location>
        <position position="90"/>
    </location>
    <ligand>
        <name>Mg(2+)</name>
        <dbReference type="ChEBI" id="CHEBI:18420"/>
        <label>2</label>
    </ligand>
</feature>
<accession>A0A231V1K2</accession>
<keyword evidence="4 6" id="KW-0378">Hydrolase</keyword>
<dbReference type="InterPro" id="IPR050725">
    <property type="entry name" value="CysQ/Inositol_MonoPase"/>
</dbReference>
<evidence type="ECO:0000256" key="7">
    <source>
        <dbReference type="PIRSR" id="PIRSR600760-2"/>
    </source>
</evidence>
<keyword evidence="5 6" id="KW-0472">Membrane</keyword>
<comment type="catalytic activity">
    <reaction evidence="6">
        <text>adenosine 3',5'-bisphosphate + H2O = AMP + phosphate</text>
        <dbReference type="Rhea" id="RHEA:10040"/>
        <dbReference type="ChEBI" id="CHEBI:15377"/>
        <dbReference type="ChEBI" id="CHEBI:43474"/>
        <dbReference type="ChEBI" id="CHEBI:58343"/>
        <dbReference type="ChEBI" id="CHEBI:456215"/>
        <dbReference type="EC" id="3.1.3.7"/>
    </reaction>
</comment>
<organism evidence="8 9">
    <name type="scientific">Notoacmeibacter marinus</name>
    <dbReference type="NCBI Taxonomy" id="1876515"/>
    <lineage>
        <taxon>Bacteria</taxon>
        <taxon>Pseudomonadati</taxon>
        <taxon>Pseudomonadota</taxon>
        <taxon>Alphaproteobacteria</taxon>
        <taxon>Hyphomicrobiales</taxon>
        <taxon>Notoacmeibacteraceae</taxon>
        <taxon>Notoacmeibacter</taxon>
    </lineage>
</organism>
<dbReference type="Proteomes" id="UP000215405">
    <property type="component" value="Unassembled WGS sequence"/>
</dbReference>
<dbReference type="PANTHER" id="PTHR43028:SF5">
    <property type="entry name" value="3'(2'),5'-BISPHOSPHATE NUCLEOTIDASE 1"/>
    <property type="match status" value="1"/>
</dbReference>
<keyword evidence="9" id="KW-1185">Reference proteome</keyword>
<keyword evidence="3 6" id="KW-0997">Cell inner membrane</keyword>
<dbReference type="GO" id="GO:0008441">
    <property type="term" value="F:3'(2'),5'-bisphosphate nucleotidase activity"/>
    <property type="evidence" value="ECO:0007669"/>
    <property type="project" value="UniProtKB-UniRule"/>
</dbReference>
<evidence type="ECO:0000313" key="9">
    <source>
        <dbReference type="Proteomes" id="UP000215405"/>
    </source>
</evidence>
<name>A0A231V1K2_9HYPH</name>
<feature type="binding site" evidence="6">
    <location>
        <position position="67"/>
    </location>
    <ligand>
        <name>substrate</name>
    </ligand>
</feature>
<dbReference type="SUPFAM" id="SSF56655">
    <property type="entry name" value="Carbohydrate phosphatase"/>
    <property type="match status" value="1"/>
</dbReference>
<keyword evidence="6 7" id="KW-0460">Magnesium</keyword>
<dbReference type="InterPro" id="IPR000760">
    <property type="entry name" value="Inositol_monophosphatase-like"/>
</dbReference>
<dbReference type="GO" id="GO:0046854">
    <property type="term" value="P:phosphatidylinositol phosphate biosynthetic process"/>
    <property type="evidence" value="ECO:0007669"/>
    <property type="project" value="InterPro"/>
</dbReference>
<dbReference type="InterPro" id="IPR006240">
    <property type="entry name" value="CysQ"/>
</dbReference>
<dbReference type="InterPro" id="IPR020550">
    <property type="entry name" value="Inositol_monophosphatase_CS"/>
</dbReference>
<feature type="binding site" evidence="6">
    <location>
        <position position="89"/>
    </location>
    <ligand>
        <name>Mg(2+)</name>
        <dbReference type="ChEBI" id="CHEBI:18420"/>
        <label>1</label>
    </ligand>
</feature>
<evidence type="ECO:0000256" key="6">
    <source>
        <dbReference type="HAMAP-Rule" id="MF_02095"/>
    </source>
</evidence>
<dbReference type="EC" id="3.1.3.7" evidence="6"/>
<dbReference type="GO" id="GO:0005886">
    <property type="term" value="C:plasma membrane"/>
    <property type="evidence" value="ECO:0007669"/>
    <property type="project" value="UniProtKB-SubCell"/>
</dbReference>
<dbReference type="EMBL" id="NBYO01000001">
    <property type="protein sequence ID" value="OXT01456.1"/>
    <property type="molecule type" value="Genomic_DNA"/>
</dbReference>
<dbReference type="AlphaFoldDB" id="A0A231V1K2"/>
<feature type="binding site" evidence="7">
    <location>
        <position position="87"/>
    </location>
    <ligand>
        <name>Mg(2+)</name>
        <dbReference type="ChEBI" id="CHEBI:18420"/>
        <label>1</label>
        <note>catalytic</note>
    </ligand>
</feature>
<dbReference type="GO" id="GO:0050427">
    <property type="term" value="P:3'-phosphoadenosine 5'-phosphosulfate metabolic process"/>
    <property type="evidence" value="ECO:0007669"/>
    <property type="project" value="TreeGrafter"/>
</dbReference>
<feature type="binding site" evidence="7">
    <location>
        <position position="217"/>
    </location>
    <ligand>
        <name>Mg(2+)</name>
        <dbReference type="ChEBI" id="CHEBI:18420"/>
        <label>1</label>
        <note>catalytic</note>
    </ligand>
</feature>
<dbReference type="HAMAP" id="MF_02095">
    <property type="entry name" value="CysQ"/>
    <property type="match status" value="1"/>
</dbReference>
<keyword evidence="2 6" id="KW-1003">Cell membrane</keyword>
<evidence type="ECO:0000256" key="4">
    <source>
        <dbReference type="ARBA" id="ARBA00022801"/>
    </source>
</evidence>
<dbReference type="Gene3D" id="3.30.540.10">
    <property type="entry name" value="Fructose-1,6-Bisphosphatase, subunit A, domain 1"/>
    <property type="match status" value="1"/>
</dbReference>
<evidence type="ECO:0000256" key="3">
    <source>
        <dbReference type="ARBA" id="ARBA00022519"/>
    </source>
</evidence>
<dbReference type="CDD" id="cd01638">
    <property type="entry name" value="CysQ"/>
    <property type="match status" value="1"/>
</dbReference>
<comment type="cofactor">
    <cofactor evidence="6 7">
        <name>Mg(2+)</name>
        <dbReference type="ChEBI" id="CHEBI:18420"/>
    </cofactor>
</comment>
<protein>
    <recommendedName>
        <fullName evidence="6">3'(2'),5'-bisphosphate nucleotidase CysQ</fullName>
        <ecNumber evidence="6">3.1.3.7</ecNumber>
    </recommendedName>
    <alternativeName>
        <fullName evidence="6">3'(2'),5-bisphosphonucleoside 3'(2')-phosphohydrolase</fullName>
    </alternativeName>
    <alternativeName>
        <fullName evidence="6">3'-phosphoadenosine 5'-phosphate phosphatase</fullName>
        <shortName evidence="6">PAP phosphatase</shortName>
    </alternativeName>
</protein>
<feature type="binding site" evidence="6">
    <location>
        <position position="217"/>
    </location>
    <ligand>
        <name>substrate</name>
    </ligand>
</feature>
<proteinExistence type="inferred from homology"/>
<evidence type="ECO:0000256" key="2">
    <source>
        <dbReference type="ARBA" id="ARBA00022475"/>
    </source>
</evidence>
<feature type="binding site" evidence="6">
    <location>
        <position position="87"/>
    </location>
    <ligand>
        <name>Mg(2+)</name>
        <dbReference type="ChEBI" id="CHEBI:18420"/>
        <label>2</label>
    </ligand>
</feature>
<dbReference type="GO" id="GO:0000103">
    <property type="term" value="P:sulfate assimilation"/>
    <property type="evidence" value="ECO:0007669"/>
    <property type="project" value="TreeGrafter"/>
</dbReference>
<dbReference type="Pfam" id="PF00459">
    <property type="entry name" value="Inositol_P"/>
    <property type="match status" value="1"/>
</dbReference>
<dbReference type="NCBIfam" id="TIGR01331">
    <property type="entry name" value="bisphos_cysQ"/>
    <property type="match status" value="1"/>
</dbReference>
<comment type="similarity">
    <text evidence="1 6">Belongs to the inositol monophosphatase superfamily. CysQ family.</text>
</comment>
<dbReference type="Gene3D" id="3.40.190.80">
    <property type="match status" value="1"/>
</dbReference>
<evidence type="ECO:0000256" key="1">
    <source>
        <dbReference type="ARBA" id="ARBA00005289"/>
    </source>
</evidence>
<dbReference type="RefSeq" id="WP_094075427.1">
    <property type="nucleotide sequence ID" value="NZ_NBYO01000001.1"/>
</dbReference>
<dbReference type="PANTHER" id="PTHR43028">
    <property type="entry name" value="3'(2'),5'-BISPHOSPHATE NUCLEOTIDASE 1"/>
    <property type="match status" value="1"/>
</dbReference>
<evidence type="ECO:0000313" key="8">
    <source>
        <dbReference type="EMBL" id="OXT01456.1"/>
    </source>
</evidence>
<dbReference type="GO" id="GO:0000287">
    <property type="term" value="F:magnesium ion binding"/>
    <property type="evidence" value="ECO:0007669"/>
    <property type="project" value="UniProtKB-UniRule"/>
</dbReference>
<comment type="function">
    <text evidence="6">Converts adenosine-3',5'-bisphosphate (PAP) to AMP.</text>
</comment>
<evidence type="ECO:0000256" key="5">
    <source>
        <dbReference type="ARBA" id="ARBA00023136"/>
    </source>
</evidence>
<feature type="binding site" evidence="6">
    <location>
        <begin position="89"/>
        <end position="92"/>
    </location>
    <ligand>
        <name>substrate</name>
    </ligand>
</feature>
<keyword evidence="6 7" id="KW-0479">Metal-binding</keyword>
<feature type="binding site" evidence="6">
    <location>
        <position position="67"/>
    </location>
    <ligand>
        <name>Mg(2+)</name>
        <dbReference type="ChEBI" id="CHEBI:18420"/>
        <label>1</label>
    </ligand>
</feature>
<dbReference type="PROSITE" id="PS00630">
    <property type="entry name" value="IMP_2"/>
    <property type="match status" value="1"/>
</dbReference>
<feature type="binding site" evidence="6">
    <location>
        <position position="217"/>
    </location>
    <ligand>
        <name>Mg(2+)</name>
        <dbReference type="ChEBI" id="CHEBI:18420"/>
        <label>2</label>
    </ligand>
</feature>
<dbReference type="PRINTS" id="PR00377">
    <property type="entry name" value="IMPHPHTASES"/>
</dbReference>
<feature type="binding site" evidence="6">
    <location>
        <position position="87"/>
    </location>
    <ligand>
        <name>Mg(2+)</name>
        <dbReference type="ChEBI" id="CHEBI:18420"/>
        <label>1</label>
    </ligand>
</feature>
<comment type="subcellular location">
    <subcellularLocation>
        <location evidence="6">Cell inner membrane</location>
        <topology evidence="6">Peripheral membrane protein</topology>
        <orientation evidence="6">Cytoplasmic side</orientation>
    </subcellularLocation>
</comment>
<feature type="binding site" evidence="7">
    <location>
        <position position="89"/>
    </location>
    <ligand>
        <name>Mg(2+)</name>
        <dbReference type="ChEBI" id="CHEBI:18420"/>
        <label>1</label>
        <note>catalytic</note>
    </ligand>
</feature>
<sequence>MQSQAVLEIFERLALEAGRAILAIRARGIEVECKTDDSPVTEADRTAEAIILKGLADELPNIPVVAEEEVAAGRRPDISGGRFVLVDALDGTREFIKDNDDFTVNIALIEDGVPTVGVVLAPARQQIWAGSPAGAISARAIMQQGAIDGRHPIASQRPATPLRVVASVSHRTPQTDRFIASCPKAQTVSVGSSLKFCLLAEGEADLYPRFGRTMEWDTAAGDAVLRAAGGLTRKPDGQALVYGKTDQADDADFANGPFICAGNEELLERVLAEGACESIPVSKQISSGGSADS</sequence>
<comment type="caution">
    <text evidence="8">The sequence shown here is derived from an EMBL/GenBank/DDBJ whole genome shotgun (WGS) entry which is preliminary data.</text>
</comment>